<comment type="caution">
    <text evidence="1">The sequence shown here is derived from an EMBL/GenBank/DDBJ whole genome shotgun (WGS) entry which is preliminary data.</text>
</comment>
<reference evidence="1" key="1">
    <citation type="journal article" date="2017" name="Nature">
        <title>The sunflower genome provides insights into oil metabolism, flowering and Asterid evolution.</title>
        <authorList>
            <person name="Badouin H."/>
            <person name="Gouzy J."/>
            <person name="Grassa C.J."/>
            <person name="Murat F."/>
            <person name="Staton S.E."/>
            <person name="Cottret L."/>
            <person name="Lelandais-Briere C."/>
            <person name="Owens G.L."/>
            <person name="Carrere S."/>
            <person name="Mayjonade B."/>
            <person name="Legrand L."/>
            <person name="Gill N."/>
            <person name="Kane N.C."/>
            <person name="Bowers J.E."/>
            <person name="Hubner S."/>
            <person name="Bellec A."/>
            <person name="Berard A."/>
            <person name="Berges H."/>
            <person name="Blanchet N."/>
            <person name="Boniface M.C."/>
            <person name="Brunel D."/>
            <person name="Catrice O."/>
            <person name="Chaidir N."/>
            <person name="Claudel C."/>
            <person name="Donnadieu C."/>
            <person name="Faraut T."/>
            <person name="Fievet G."/>
            <person name="Helmstetter N."/>
            <person name="King M."/>
            <person name="Knapp S.J."/>
            <person name="Lai Z."/>
            <person name="Le Paslier M.C."/>
            <person name="Lippi Y."/>
            <person name="Lorenzon L."/>
            <person name="Mandel J.R."/>
            <person name="Marage G."/>
            <person name="Marchand G."/>
            <person name="Marquand E."/>
            <person name="Bret-Mestries E."/>
            <person name="Morien E."/>
            <person name="Nambeesan S."/>
            <person name="Nguyen T."/>
            <person name="Pegot-Espagnet P."/>
            <person name="Pouilly N."/>
            <person name="Raftis F."/>
            <person name="Sallet E."/>
            <person name="Schiex T."/>
            <person name="Thomas J."/>
            <person name="Vandecasteele C."/>
            <person name="Vares D."/>
            <person name="Vear F."/>
            <person name="Vautrin S."/>
            <person name="Crespi M."/>
            <person name="Mangin B."/>
            <person name="Burke J.M."/>
            <person name="Salse J."/>
            <person name="Munos S."/>
            <person name="Vincourt P."/>
            <person name="Rieseberg L.H."/>
            <person name="Langlade N.B."/>
        </authorList>
    </citation>
    <scope>NUCLEOTIDE SEQUENCE</scope>
    <source>
        <tissue evidence="1">Leaves</tissue>
    </source>
</reference>
<organism evidence="1 2">
    <name type="scientific">Helianthus annuus</name>
    <name type="common">Common sunflower</name>
    <dbReference type="NCBI Taxonomy" id="4232"/>
    <lineage>
        <taxon>Eukaryota</taxon>
        <taxon>Viridiplantae</taxon>
        <taxon>Streptophyta</taxon>
        <taxon>Embryophyta</taxon>
        <taxon>Tracheophyta</taxon>
        <taxon>Spermatophyta</taxon>
        <taxon>Magnoliopsida</taxon>
        <taxon>eudicotyledons</taxon>
        <taxon>Gunneridae</taxon>
        <taxon>Pentapetalae</taxon>
        <taxon>asterids</taxon>
        <taxon>campanulids</taxon>
        <taxon>Asterales</taxon>
        <taxon>Asteraceae</taxon>
        <taxon>Asteroideae</taxon>
        <taxon>Heliantheae alliance</taxon>
        <taxon>Heliantheae</taxon>
        <taxon>Helianthus</taxon>
    </lineage>
</organism>
<evidence type="ECO:0000313" key="2">
    <source>
        <dbReference type="Proteomes" id="UP000215914"/>
    </source>
</evidence>
<evidence type="ECO:0000313" key="1">
    <source>
        <dbReference type="EMBL" id="KAF5791886.1"/>
    </source>
</evidence>
<accession>A0A9K3N9E4</accession>
<keyword evidence="2" id="KW-1185">Reference proteome</keyword>
<dbReference type="EMBL" id="MNCJ02000324">
    <property type="protein sequence ID" value="KAF5791886.1"/>
    <property type="molecule type" value="Genomic_DNA"/>
</dbReference>
<dbReference type="Proteomes" id="UP000215914">
    <property type="component" value="Unassembled WGS sequence"/>
</dbReference>
<gene>
    <name evidence="1" type="ORF">HanXRQr2_Chr09g0399891</name>
</gene>
<reference evidence="1" key="2">
    <citation type="submission" date="2020-06" db="EMBL/GenBank/DDBJ databases">
        <title>Helianthus annuus Genome sequencing and assembly Release 2.</title>
        <authorList>
            <person name="Gouzy J."/>
            <person name="Langlade N."/>
            <person name="Munos S."/>
        </authorList>
    </citation>
    <scope>NUCLEOTIDE SEQUENCE</scope>
    <source>
        <tissue evidence="1">Leaves</tissue>
    </source>
</reference>
<dbReference type="AlphaFoldDB" id="A0A9K3N9E4"/>
<dbReference type="Gramene" id="mRNA:HanXRQr2_Chr09g0399891">
    <property type="protein sequence ID" value="CDS:HanXRQr2_Chr09g0399891.1"/>
    <property type="gene ID" value="HanXRQr2_Chr09g0399891"/>
</dbReference>
<name>A0A9K3N9E4_HELAN</name>
<protein>
    <submittedName>
        <fullName evidence="1">Uncharacterized protein</fullName>
    </submittedName>
</protein>
<sequence>MLKQHETSCNSRFFTQQKLNHKIIKTYPLFKYGRQPTQICETISLILTLLP</sequence>
<proteinExistence type="predicted"/>